<sequence length="172" mass="19586">MKLMAKAMEIKVGNPLRKLVLIKLADNASDQCECWPSYQYIADQCEISKRSVINHIAALCESGLVKKSPGKVKKVIQVISISFIWMVQKIYRGIVQIIRYIVHQMHRVAQELHLLPVQELHPEPVTLLNQSMNLMLVDLLTQIHRSVIAQKTTSTGRGFWTAITKSCLKCHQ</sequence>
<proteinExistence type="predicted"/>
<dbReference type="Gene3D" id="1.10.10.10">
    <property type="entry name" value="Winged helix-like DNA-binding domain superfamily/Winged helix DNA-binding domain"/>
    <property type="match status" value="1"/>
</dbReference>
<dbReference type="InterPro" id="IPR036388">
    <property type="entry name" value="WH-like_DNA-bd_sf"/>
</dbReference>
<accession>I6CXT9</accession>
<dbReference type="EMBL" id="AKMY01000018">
    <property type="protein sequence ID" value="EIQ24331.1"/>
    <property type="molecule type" value="Genomic_DNA"/>
</dbReference>
<dbReference type="Pfam" id="PF13730">
    <property type="entry name" value="HTH_36"/>
    <property type="match status" value="1"/>
</dbReference>
<dbReference type="PATRIC" id="fig|766150.3.peg.1444"/>
<name>I6CXT9_SHIFL</name>
<comment type="caution">
    <text evidence="1">The sequence shown here is derived from an EMBL/GenBank/DDBJ whole genome shotgun (WGS) entry which is preliminary data.</text>
</comment>
<gene>
    <name evidence="1" type="ORF">SFK315_1482</name>
</gene>
<protein>
    <submittedName>
        <fullName evidence="1">Replication protein</fullName>
    </submittedName>
</protein>
<dbReference type="SUPFAM" id="SSF46785">
    <property type="entry name" value="Winged helix' DNA-binding domain"/>
    <property type="match status" value="1"/>
</dbReference>
<organism evidence="1 2">
    <name type="scientific">Shigella flexneri K-315</name>
    <dbReference type="NCBI Taxonomy" id="766150"/>
    <lineage>
        <taxon>Bacteria</taxon>
        <taxon>Pseudomonadati</taxon>
        <taxon>Pseudomonadota</taxon>
        <taxon>Gammaproteobacteria</taxon>
        <taxon>Enterobacterales</taxon>
        <taxon>Enterobacteriaceae</taxon>
        <taxon>Shigella</taxon>
    </lineage>
</organism>
<evidence type="ECO:0000313" key="2">
    <source>
        <dbReference type="Proteomes" id="UP000005407"/>
    </source>
</evidence>
<dbReference type="Proteomes" id="UP000005407">
    <property type="component" value="Unassembled WGS sequence"/>
</dbReference>
<evidence type="ECO:0000313" key="1">
    <source>
        <dbReference type="EMBL" id="EIQ24331.1"/>
    </source>
</evidence>
<dbReference type="InterPro" id="IPR036390">
    <property type="entry name" value="WH_DNA-bd_sf"/>
</dbReference>
<reference evidence="1 2" key="1">
    <citation type="submission" date="2012-03" db="EMBL/GenBank/DDBJ databases">
        <authorList>
            <person name="Rasko D."/>
            <person name="Redman J."/>
            <person name="Daugherty S.C."/>
            <person name="Tallon L."/>
            <person name="Sadzewicz L."/>
            <person name="Jones K."/>
            <person name="Santana-Cruz I."/>
            <person name="Liu X."/>
        </authorList>
    </citation>
    <scope>NUCLEOTIDE SEQUENCE [LARGE SCALE GENOMIC DNA]</scope>
    <source>
        <strain evidence="1 2">K-315</strain>
    </source>
</reference>
<dbReference type="AlphaFoldDB" id="I6CXT9"/>